<dbReference type="EMBL" id="MF661791">
    <property type="protein sequence ID" value="ATX75166.1"/>
    <property type="molecule type" value="Genomic_DNA"/>
</dbReference>
<evidence type="ECO:0000313" key="2">
    <source>
        <dbReference type="EMBL" id="ATX75166.1"/>
    </source>
</evidence>
<name>A0A2H4QTR6_9POXV</name>
<gene>
    <name evidence="3" type="ORF">EKPV-NSW-ORF002</name>
    <name evidence="2" type="ORF">EKPV-NSW-ORF184</name>
</gene>
<sequence length="138" mass="15094">MAFKAHRREGKISASVPSRGKMLVIRRSSRGMIVIRTFRGSGRALVRHGIRKRDLRLCSVRGNCSGPRGGSGRALSPRRGGEETLLSRGRKAGTTFSLLVGEEGRKTVLSFPVKYTLLSSLGRGGEEKGFISPRREGR</sequence>
<proteinExistence type="predicted"/>
<dbReference type="EMBL" id="MF661791">
    <property type="protein sequence ID" value="AXK50153.1"/>
    <property type="molecule type" value="Genomic_DNA"/>
</dbReference>
<accession>A0A2H4QTR6</accession>
<feature type="region of interest" description="Disordered" evidence="1">
    <location>
        <begin position="65"/>
        <end position="87"/>
    </location>
</feature>
<organism evidence="2 4">
    <name type="scientific">Eastern grey kangaroopox virus</name>
    <dbReference type="NCBI Taxonomy" id="2042482"/>
    <lineage>
        <taxon>Viruses</taxon>
        <taxon>Varidnaviria</taxon>
        <taxon>Bamfordvirae</taxon>
        <taxon>Nucleocytoviricota</taxon>
        <taxon>Pokkesviricetes</taxon>
        <taxon>Chitovirales</taxon>
        <taxon>Poxviridae</taxon>
        <taxon>Chordopoxvirinae</taxon>
        <taxon>Macropopoxvirus</taxon>
        <taxon>Macropopoxvirus mgiganteuspox</taxon>
        <taxon>Eastern kangaroopox virus</taxon>
    </lineage>
</organism>
<evidence type="ECO:0000256" key="1">
    <source>
        <dbReference type="SAM" id="MobiDB-lite"/>
    </source>
</evidence>
<reference evidence="2 4" key="1">
    <citation type="journal article" date="2017" name="Sci. Rep.">
        <title>Molecular and microscopic characterization of a novel Eastern grey kangaroopox virus genome directly from a clinical sample.</title>
        <authorList>
            <person name="Sarker S."/>
            <person name="Roberts H.K."/>
            <person name="Tidd N."/>
            <person name="Ault S."/>
            <person name="Ladmore G."/>
            <person name="Peters A."/>
            <person name="Forwood J.K."/>
            <person name="Helbig K."/>
            <person name="Raidal S.R."/>
        </authorList>
    </citation>
    <scope>NUCLEOTIDE SEQUENCE [LARGE SCALE GENOMIC DNA]</scope>
    <source>
        <strain evidence="2 4">NSW</strain>
    </source>
</reference>
<dbReference type="Proteomes" id="UP000318014">
    <property type="component" value="Genome"/>
</dbReference>
<reference evidence="2" key="2">
    <citation type="submission" date="2018-08" db="EMBL/GenBank/DDBJ databases">
        <authorList>
            <person name="Ferrada E.E."/>
            <person name="Latorre B.A."/>
        </authorList>
    </citation>
    <scope>NUCLEOTIDE SEQUENCE</scope>
    <source>
        <strain evidence="2">NSW</strain>
    </source>
</reference>
<protein>
    <submittedName>
        <fullName evidence="2">Uncharacterized protein</fullName>
    </submittedName>
</protein>
<evidence type="ECO:0000313" key="3">
    <source>
        <dbReference type="EMBL" id="AXK50153.1"/>
    </source>
</evidence>
<evidence type="ECO:0000313" key="4">
    <source>
        <dbReference type="Proteomes" id="UP000318014"/>
    </source>
</evidence>